<accession>D7U442</accession>
<keyword evidence="5 6" id="KW-0472">Membrane</keyword>
<evidence type="ECO:0000313" key="8">
    <source>
        <dbReference type="EMBL" id="CBI37618.3"/>
    </source>
</evidence>
<dbReference type="AlphaFoldDB" id="D7U442"/>
<feature type="transmembrane region" description="Helical" evidence="6">
    <location>
        <begin position="59"/>
        <end position="78"/>
    </location>
</feature>
<evidence type="ECO:0000256" key="4">
    <source>
        <dbReference type="ARBA" id="ARBA00022989"/>
    </source>
</evidence>
<evidence type="ECO:0000256" key="2">
    <source>
        <dbReference type="ARBA" id="ARBA00007635"/>
    </source>
</evidence>
<dbReference type="eggNOG" id="ENOG502QR4Y">
    <property type="taxonomic scope" value="Eukaryota"/>
</dbReference>
<feature type="transmembrane region" description="Helical" evidence="6">
    <location>
        <begin position="84"/>
        <end position="108"/>
    </location>
</feature>
<dbReference type="PaxDb" id="29760-VIT_04s0044g00380.t01"/>
<dbReference type="InterPro" id="IPR000620">
    <property type="entry name" value="EamA_dom"/>
</dbReference>
<evidence type="ECO:0000256" key="6">
    <source>
        <dbReference type="SAM" id="Phobius"/>
    </source>
</evidence>
<dbReference type="GO" id="GO:0005886">
    <property type="term" value="C:plasma membrane"/>
    <property type="evidence" value="ECO:0000318"/>
    <property type="project" value="GO_Central"/>
</dbReference>
<dbReference type="InterPro" id="IPR037185">
    <property type="entry name" value="EmrE-like"/>
</dbReference>
<feature type="domain" description="EamA" evidence="7">
    <location>
        <begin position="171"/>
        <end position="308"/>
    </location>
</feature>
<dbReference type="PANTHER" id="PTHR31218">
    <property type="entry name" value="WAT1-RELATED PROTEIN"/>
    <property type="match status" value="1"/>
</dbReference>
<feature type="transmembrane region" description="Helical" evidence="6">
    <location>
        <begin position="170"/>
        <end position="189"/>
    </location>
</feature>
<keyword evidence="4 6" id="KW-1133">Transmembrane helix</keyword>
<dbReference type="Proteomes" id="UP000009183">
    <property type="component" value="Chromosome 4"/>
</dbReference>
<feature type="transmembrane region" description="Helical" evidence="6">
    <location>
        <begin position="201"/>
        <end position="219"/>
    </location>
</feature>
<dbReference type="HOGENOM" id="CLU_025359_1_0_1"/>
<feature type="transmembrane region" description="Helical" evidence="6">
    <location>
        <begin position="289"/>
        <end position="308"/>
    </location>
</feature>
<dbReference type="STRING" id="29760.D7U442"/>
<feature type="transmembrane region" description="Helical" evidence="6">
    <location>
        <begin position="29"/>
        <end position="47"/>
    </location>
</feature>
<reference evidence="9" key="1">
    <citation type="journal article" date="2007" name="Nature">
        <title>The grapevine genome sequence suggests ancestral hexaploidization in major angiosperm phyla.</title>
        <authorList>
            <consortium name="The French-Italian Public Consortium for Grapevine Genome Characterization."/>
            <person name="Jaillon O."/>
            <person name="Aury J.-M."/>
            <person name="Noel B."/>
            <person name="Policriti A."/>
            <person name="Clepet C."/>
            <person name="Casagrande A."/>
            <person name="Choisne N."/>
            <person name="Aubourg S."/>
            <person name="Vitulo N."/>
            <person name="Jubin C."/>
            <person name="Vezzi A."/>
            <person name="Legeai F."/>
            <person name="Hugueney P."/>
            <person name="Dasilva C."/>
            <person name="Horner D."/>
            <person name="Mica E."/>
            <person name="Jublot D."/>
            <person name="Poulain J."/>
            <person name="Bruyere C."/>
            <person name="Billault A."/>
            <person name="Segurens B."/>
            <person name="Gouyvenoux M."/>
            <person name="Ugarte E."/>
            <person name="Cattonaro F."/>
            <person name="Anthouard V."/>
            <person name="Vico V."/>
            <person name="Del Fabbro C."/>
            <person name="Alaux M."/>
            <person name="Di Gaspero G."/>
            <person name="Dumas V."/>
            <person name="Felice N."/>
            <person name="Paillard S."/>
            <person name="Juman I."/>
            <person name="Moroldo M."/>
            <person name="Scalabrin S."/>
            <person name="Canaguier A."/>
            <person name="Le Clainche I."/>
            <person name="Malacrida G."/>
            <person name="Durand E."/>
            <person name="Pesole G."/>
            <person name="Laucou V."/>
            <person name="Chatelet P."/>
            <person name="Merdinoglu D."/>
            <person name="Delledonne M."/>
            <person name="Pezzotti M."/>
            <person name="Lecharny A."/>
            <person name="Scarpelli C."/>
            <person name="Artiguenave F."/>
            <person name="Pe M.E."/>
            <person name="Valle G."/>
            <person name="Morgante M."/>
            <person name="Caboche M."/>
            <person name="Adam-Blondon A.-F."/>
            <person name="Weissenbach J."/>
            <person name="Quetier F."/>
            <person name="Wincker P."/>
        </authorList>
    </citation>
    <scope>NUCLEOTIDE SEQUENCE [LARGE SCALE GENOMIC DNA]</scope>
    <source>
        <strain evidence="9">cv. Pinot noir / PN40024</strain>
    </source>
</reference>
<evidence type="ECO:0000313" key="9">
    <source>
        <dbReference type="Proteomes" id="UP000009183"/>
    </source>
</evidence>
<organism evidence="8 9">
    <name type="scientific">Vitis vinifera</name>
    <name type="common">Grape</name>
    <dbReference type="NCBI Taxonomy" id="29760"/>
    <lineage>
        <taxon>Eukaryota</taxon>
        <taxon>Viridiplantae</taxon>
        <taxon>Streptophyta</taxon>
        <taxon>Embryophyta</taxon>
        <taxon>Tracheophyta</taxon>
        <taxon>Spermatophyta</taxon>
        <taxon>Magnoliopsida</taxon>
        <taxon>eudicotyledons</taxon>
        <taxon>Gunneridae</taxon>
        <taxon>Pentapetalae</taxon>
        <taxon>rosids</taxon>
        <taxon>Vitales</taxon>
        <taxon>Vitaceae</taxon>
        <taxon>Viteae</taxon>
        <taxon>Vitis</taxon>
    </lineage>
</organism>
<gene>
    <name evidence="8" type="ordered locus">VIT_04s0044g00380</name>
</gene>
<evidence type="ECO:0000256" key="1">
    <source>
        <dbReference type="ARBA" id="ARBA00004141"/>
    </source>
</evidence>
<dbReference type="InParanoid" id="D7U442"/>
<protein>
    <recommendedName>
        <fullName evidence="7">EamA domain-containing protein</fullName>
    </recommendedName>
</protein>
<dbReference type="GO" id="GO:0022857">
    <property type="term" value="F:transmembrane transporter activity"/>
    <property type="evidence" value="ECO:0007669"/>
    <property type="project" value="InterPro"/>
</dbReference>
<evidence type="ECO:0000259" key="7">
    <source>
        <dbReference type="Pfam" id="PF00892"/>
    </source>
</evidence>
<comment type="subcellular location">
    <subcellularLocation>
        <location evidence="1">Membrane</location>
        <topology evidence="1">Multi-pass membrane protein</topology>
    </subcellularLocation>
</comment>
<name>D7U442_VITVI</name>
<evidence type="ECO:0000256" key="5">
    <source>
        <dbReference type="ARBA" id="ARBA00023136"/>
    </source>
</evidence>
<feature type="transmembrane region" description="Helical" evidence="6">
    <location>
        <begin position="239"/>
        <end position="257"/>
    </location>
</feature>
<keyword evidence="3 6" id="KW-0812">Transmembrane</keyword>
<dbReference type="EMBL" id="FN596506">
    <property type="protein sequence ID" value="CBI37618.3"/>
    <property type="molecule type" value="Genomic_DNA"/>
</dbReference>
<comment type="similarity">
    <text evidence="2">Belongs to the drug/metabolite transporter (DMT) superfamily. Plant drug/metabolite exporter (P-DME) (TC 2.A.7.4) family.</text>
</comment>
<keyword evidence="9" id="KW-1185">Reference proteome</keyword>
<dbReference type="InterPro" id="IPR030184">
    <property type="entry name" value="WAT1-related"/>
</dbReference>
<proteinExistence type="inferred from homology"/>
<sequence>MVVVQVSLGGINIMYKLAKSDGMSMNVLIAYRYIFAAAFTAPLALIFDRKSRQKMTWMIFLQGSLCGLFGGSLGQNLYAESLTLTSATFAAAMTNIIPAMAFVLAIVLRMERLAIGTVAGKSKVLGTLLSISGALVLTFYKGVELNLWSTNINLLHHGAATSQQSSNDQVLGSILAVVACMCFAVWLIIQAKISMVYPSYSGTALTCVSAAIQSVVYAMCAEKKWSAWKLGWDIRLLTVVYTGVWATGLMVAIMSWAARLRGPLFVSSFYPLMLVTVAILGSLLLDEQLYLGSIIAVVLIVVGLYGVLWGKGKEMKQNAQVDGAKSSTEPELRGIVIETSSSTKGKPTATSTICPIQAADRGSGAVVLCHLLELEEFPKDRHALRMNEFDKIGKWKELYKLDVSSPLCGKSLSMNMLDTCDSIGEIVFVTHKKIFSCE</sequence>
<feature type="transmembrane region" description="Helical" evidence="6">
    <location>
        <begin position="120"/>
        <end position="140"/>
    </location>
</feature>
<feature type="transmembrane region" description="Helical" evidence="6">
    <location>
        <begin position="264"/>
        <end position="283"/>
    </location>
</feature>
<dbReference type="OMA" id="VHEICDA"/>
<feature type="domain" description="EamA" evidence="7">
    <location>
        <begin position="4"/>
        <end position="138"/>
    </location>
</feature>
<evidence type="ECO:0000256" key="3">
    <source>
        <dbReference type="ARBA" id="ARBA00022692"/>
    </source>
</evidence>
<dbReference type="Pfam" id="PF00892">
    <property type="entry name" value="EamA"/>
    <property type="match status" value="2"/>
</dbReference>
<dbReference type="SMR" id="D7U442"/>
<dbReference type="SUPFAM" id="SSF103481">
    <property type="entry name" value="Multidrug resistance efflux transporter EmrE"/>
    <property type="match status" value="2"/>
</dbReference>